<dbReference type="EMBL" id="UINC01155337">
    <property type="protein sequence ID" value="SVD51127.1"/>
    <property type="molecule type" value="Genomic_DNA"/>
</dbReference>
<keyword evidence="5" id="KW-1278">Translocase</keyword>
<dbReference type="PANTHER" id="PTHR31998">
    <property type="entry name" value="K(+)-INSENSITIVE PYROPHOSPHATE-ENERGIZED PROTON PUMP"/>
    <property type="match status" value="1"/>
</dbReference>
<proteinExistence type="predicted"/>
<dbReference type="Pfam" id="PF03030">
    <property type="entry name" value="H_PPase"/>
    <property type="match status" value="1"/>
</dbReference>
<evidence type="ECO:0000256" key="2">
    <source>
        <dbReference type="ARBA" id="ARBA00022448"/>
    </source>
</evidence>
<evidence type="ECO:0000256" key="5">
    <source>
        <dbReference type="ARBA" id="ARBA00022967"/>
    </source>
</evidence>
<dbReference type="InterPro" id="IPR004131">
    <property type="entry name" value="PPase-energised_H-pump"/>
</dbReference>
<keyword evidence="2" id="KW-0813">Transport</keyword>
<evidence type="ECO:0000313" key="10">
    <source>
        <dbReference type="EMBL" id="SVD51127.1"/>
    </source>
</evidence>
<keyword evidence="8 9" id="KW-0472">Membrane</keyword>
<feature type="transmembrane region" description="Helical" evidence="9">
    <location>
        <begin position="53"/>
        <end position="73"/>
    </location>
</feature>
<organism evidence="10">
    <name type="scientific">marine metagenome</name>
    <dbReference type="NCBI Taxonomy" id="408172"/>
    <lineage>
        <taxon>unclassified sequences</taxon>
        <taxon>metagenomes</taxon>
        <taxon>ecological metagenomes</taxon>
    </lineage>
</organism>
<evidence type="ECO:0000256" key="1">
    <source>
        <dbReference type="ARBA" id="ARBA00004127"/>
    </source>
</evidence>
<sequence length="161" mass="16339">SALTMQAVGRAAAAMVNEVRRQFKEIPGLLDGNAVADHTRAVDISTQGAMKEMILPGLLSIIVPIAVGSLLGAEALGGLLIGSIATGFLLAIMMANAGGAWDNAKKYIEAGNIGGKGSDAHSAAVVGDTVGDPFKDTSGPALNILIKLMSIVALVFAPLFI</sequence>
<feature type="transmembrane region" description="Helical" evidence="9">
    <location>
        <begin position="141"/>
        <end position="160"/>
    </location>
</feature>
<reference evidence="10" key="1">
    <citation type="submission" date="2018-05" db="EMBL/GenBank/DDBJ databases">
        <authorList>
            <person name="Lanie J.A."/>
            <person name="Ng W.-L."/>
            <person name="Kazmierczak K.M."/>
            <person name="Andrzejewski T.M."/>
            <person name="Davidsen T.M."/>
            <person name="Wayne K.J."/>
            <person name="Tettelin H."/>
            <person name="Glass J.I."/>
            <person name="Rusch D."/>
            <person name="Podicherti R."/>
            <person name="Tsui H.-C.T."/>
            <person name="Winkler M.E."/>
        </authorList>
    </citation>
    <scope>NUCLEOTIDE SEQUENCE</scope>
</reference>
<comment type="subcellular location">
    <subcellularLocation>
        <location evidence="1">Endomembrane system</location>
        <topology evidence="1">Multi-pass membrane protein</topology>
    </subcellularLocation>
</comment>
<dbReference type="GO" id="GO:0009678">
    <property type="term" value="F:diphosphate hydrolysis-driven proton transmembrane transporter activity"/>
    <property type="evidence" value="ECO:0007669"/>
    <property type="project" value="InterPro"/>
</dbReference>
<keyword evidence="7" id="KW-0406">Ion transport</keyword>
<feature type="transmembrane region" description="Helical" evidence="9">
    <location>
        <begin position="79"/>
        <end position="97"/>
    </location>
</feature>
<evidence type="ECO:0000256" key="7">
    <source>
        <dbReference type="ARBA" id="ARBA00023065"/>
    </source>
</evidence>
<evidence type="ECO:0000256" key="9">
    <source>
        <dbReference type="SAM" id="Phobius"/>
    </source>
</evidence>
<dbReference type="GO" id="GO:0012505">
    <property type="term" value="C:endomembrane system"/>
    <property type="evidence" value="ECO:0007669"/>
    <property type="project" value="UniProtKB-SubCell"/>
</dbReference>
<dbReference type="GO" id="GO:0004427">
    <property type="term" value="F:inorganic diphosphate phosphatase activity"/>
    <property type="evidence" value="ECO:0007669"/>
    <property type="project" value="InterPro"/>
</dbReference>
<keyword evidence="3 9" id="KW-0812">Transmembrane</keyword>
<name>A0A382VXA0_9ZZZZ</name>
<keyword evidence="6 9" id="KW-1133">Transmembrane helix</keyword>
<evidence type="ECO:0000256" key="6">
    <source>
        <dbReference type="ARBA" id="ARBA00022989"/>
    </source>
</evidence>
<evidence type="ECO:0000256" key="8">
    <source>
        <dbReference type="ARBA" id="ARBA00023136"/>
    </source>
</evidence>
<dbReference type="AlphaFoldDB" id="A0A382VXA0"/>
<protein>
    <recommendedName>
        <fullName evidence="11">Sodium-translocating pyrophosphatase</fullName>
    </recommendedName>
</protein>
<evidence type="ECO:0000256" key="4">
    <source>
        <dbReference type="ARBA" id="ARBA00022842"/>
    </source>
</evidence>
<evidence type="ECO:0000256" key="3">
    <source>
        <dbReference type="ARBA" id="ARBA00022692"/>
    </source>
</evidence>
<evidence type="ECO:0008006" key="11">
    <source>
        <dbReference type="Google" id="ProtNLM"/>
    </source>
</evidence>
<feature type="non-terminal residue" evidence="10">
    <location>
        <position position="1"/>
    </location>
</feature>
<keyword evidence="4" id="KW-0460">Magnesium</keyword>
<accession>A0A382VXA0</accession>
<dbReference type="GO" id="GO:0016020">
    <property type="term" value="C:membrane"/>
    <property type="evidence" value="ECO:0007669"/>
    <property type="project" value="InterPro"/>
</dbReference>
<gene>
    <name evidence="10" type="ORF">METZ01_LOCUS403981</name>
</gene>